<dbReference type="Gene3D" id="1.10.10.10">
    <property type="entry name" value="Winged helix-like DNA-binding domain superfamily/Winged helix DNA-binding domain"/>
    <property type="match status" value="1"/>
</dbReference>
<dbReference type="Gene3D" id="3.40.190.290">
    <property type="match status" value="1"/>
</dbReference>
<dbReference type="SUPFAM" id="SSF46785">
    <property type="entry name" value="Winged helix' DNA-binding domain"/>
    <property type="match status" value="1"/>
</dbReference>
<comment type="similarity">
    <text evidence="1">Belongs to the LysR transcriptional regulatory family.</text>
</comment>
<keyword evidence="7" id="KW-1185">Reference proteome</keyword>
<reference evidence="7" key="1">
    <citation type="submission" date="2017-01" db="EMBL/GenBank/DDBJ databases">
        <authorList>
            <person name="Varghese N."/>
            <person name="Submissions S."/>
        </authorList>
    </citation>
    <scope>NUCLEOTIDE SEQUENCE [LARGE SCALE GENOMIC DNA]</scope>
    <source>
        <strain evidence="7">DSM 7027</strain>
    </source>
</reference>
<proteinExistence type="inferred from homology"/>
<evidence type="ECO:0000256" key="4">
    <source>
        <dbReference type="ARBA" id="ARBA00023163"/>
    </source>
</evidence>
<dbReference type="PANTHER" id="PTHR30537:SF5">
    <property type="entry name" value="HTH-TYPE TRANSCRIPTIONAL ACTIVATOR TTDR-RELATED"/>
    <property type="match status" value="1"/>
</dbReference>
<evidence type="ECO:0000256" key="2">
    <source>
        <dbReference type="ARBA" id="ARBA00023015"/>
    </source>
</evidence>
<dbReference type="PROSITE" id="PS50931">
    <property type="entry name" value="HTH_LYSR"/>
    <property type="match status" value="1"/>
</dbReference>
<dbReference type="InterPro" id="IPR058163">
    <property type="entry name" value="LysR-type_TF_proteobact-type"/>
</dbReference>
<evidence type="ECO:0000256" key="3">
    <source>
        <dbReference type="ARBA" id="ARBA00023125"/>
    </source>
</evidence>
<dbReference type="InterPro" id="IPR036388">
    <property type="entry name" value="WH-like_DNA-bd_sf"/>
</dbReference>
<name>A0A1N6QJQ2_9GAMM</name>
<dbReference type="PANTHER" id="PTHR30537">
    <property type="entry name" value="HTH-TYPE TRANSCRIPTIONAL REGULATOR"/>
    <property type="match status" value="1"/>
</dbReference>
<dbReference type="CDD" id="cd08422">
    <property type="entry name" value="PBP2_CrgA_like"/>
    <property type="match status" value="1"/>
</dbReference>
<dbReference type="STRING" id="49186.SAMN05421647_102539"/>
<dbReference type="Pfam" id="PF03466">
    <property type="entry name" value="LysR_substrate"/>
    <property type="match status" value="1"/>
</dbReference>
<evidence type="ECO:0000313" key="6">
    <source>
        <dbReference type="EMBL" id="SIQ16566.1"/>
    </source>
</evidence>
<keyword evidence="2" id="KW-0805">Transcription regulation</keyword>
<dbReference type="EMBL" id="FTMN01000002">
    <property type="protein sequence ID" value="SIQ16566.1"/>
    <property type="molecule type" value="Genomic_DNA"/>
</dbReference>
<protein>
    <submittedName>
        <fullName evidence="6">DNA-binding transcriptional regulator, LysR family</fullName>
    </submittedName>
</protein>
<accession>A0A1N6QJQ2</accession>
<dbReference type="Proteomes" id="UP000186895">
    <property type="component" value="Unassembled WGS sequence"/>
</dbReference>
<dbReference type="GO" id="GO:0003700">
    <property type="term" value="F:DNA-binding transcription factor activity"/>
    <property type="evidence" value="ECO:0007669"/>
    <property type="project" value="InterPro"/>
</dbReference>
<dbReference type="InterPro" id="IPR005119">
    <property type="entry name" value="LysR_subst-bd"/>
</dbReference>
<keyword evidence="4" id="KW-0804">Transcription</keyword>
<dbReference type="FunFam" id="1.10.10.10:FF:000001">
    <property type="entry name" value="LysR family transcriptional regulator"/>
    <property type="match status" value="1"/>
</dbReference>
<evidence type="ECO:0000259" key="5">
    <source>
        <dbReference type="PROSITE" id="PS50931"/>
    </source>
</evidence>
<dbReference type="InterPro" id="IPR000847">
    <property type="entry name" value="LysR_HTH_N"/>
</dbReference>
<dbReference type="GO" id="GO:0043565">
    <property type="term" value="F:sequence-specific DNA binding"/>
    <property type="evidence" value="ECO:0007669"/>
    <property type="project" value="TreeGrafter"/>
</dbReference>
<gene>
    <name evidence="6" type="ORF">SAMN05421647_102539</name>
</gene>
<organism evidence="6 7">
    <name type="scientific">Marinobacterium stanieri</name>
    <dbReference type="NCBI Taxonomy" id="49186"/>
    <lineage>
        <taxon>Bacteria</taxon>
        <taxon>Pseudomonadati</taxon>
        <taxon>Pseudomonadota</taxon>
        <taxon>Gammaproteobacteria</taxon>
        <taxon>Oceanospirillales</taxon>
        <taxon>Oceanospirillaceae</taxon>
        <taxon>Marinobacterium</taxon>
    </lineage>
</organism>
<dbReference type="AlphaFoldDB" id="A0A1N6QJQ2"/>
<evidence type="ECO:0000313" key="7">
    <source>
        <dbReference type="Proteomes" id="UP000186895"/>
    </source>
</evidence>
<keyword evidence="3 6" id="KW-0238">DNA-binding</keyword>
<dbReference type="Pfam" id="PF00126">
    <property type="entry name" value="HTH_1"/>
    <property type="match status" value="1"/>
</dbReference>
<dbReference type="GO" id="GO:0006351">
    <property type="term" value="P:DNA-templated transcription"/>
    <property type="evidence" value="ECO:0007669"/>
    <property type="project" value="TreeGrafter"/>
</dbReference>
<evidence type="ECO:0000256" key="1">
    <source>
        <dbReference type="ARBA" id="ARBA00009437"/>
    </source>
</evidence>
<sequence>MIENVELQWLLSFQAVYEHLSFKRAAEQLQLPTSNVSRHVALLEQQLNLRLLERTTRKMVATSAGKQLYHSIRPLTQAMDDALEEVSLHGESLSGHLKLIMPDLPFMAEIMADFCLQHPQIQLSCDTQLNPAEGLLDGFDLVLRFGRGPLEDSGWIAKELIRWPSCVVATPQLVQQQGYPCSLEALSKAPCITTLSILQGMPWRFKGDQKLQVRSAFRVNSGQMAKAAVMKGLGFAILPRHACQDELAAGTLVEIQLDEEPEDLVLYGFYSGRKYPLEKVKAFLQHLEQALCKLGITGTADYSKTS</sequence>
<dbReference type="eggNOG" id="COG0583">
    <property type="taxonomic scope" value="Bacteria"/>
</dbReference>
<dbReference type="InterPro" id="IPR036390">
    <property type="entry name" value="WH_DNA-bd_sf"/>
</dbReference>
<dbReference type="RefSeq" id="WP_076462066.1">
    <property type="nucleotide sequence ID" value="NZ_FTMN01000002.1"/>
</dbReference>
<feature type="domain" description="HTH lysR-type" evidence="5">
    <location>
        <begin position="5"/>
        <end position="62"/>
    </location>
</feature>
<dbReference type="SUPFAM" id="SSF53850">
    <property type="entry name" value="Periplasmic binding protein-like II"/>
    <property type="match status" value="1"/>
</dbReference>